<evidence type="ECO:0000256" key="5">
    <source>
        <dbReference type="ARBA" id="ARBA00023136"/>
    </source>
</evidence>
<dbReference type="GO" id="GO:0022857">
    <property type="term" value="F:transmembrane transporter activity"/>
    <property type="evidence" value="ECO:0007669"/>
    <property type="project" value="InterPro"/>
</dbReference>
<dbReference type="SUPFAM" id="SSF103473">
    <property type="entry name" value="MFS general substrate transporter"/>
    <property type="match status" value="1"/>
</dbReference>
<dbReference type="InterPro" id="IPR011701">
    <property type="entry name" value="MFS"/>
</dbReference>
<comment type="subcellular location">
    <subcellularLocation>
        <location evidence="1">Membrane</location>
        <topology evidence="1">Multi-pass membrane protein</topology>
    </subcellularLocation>
</comment>
<comment type="caution">
    <text evidence="9">The sequence shown here is derived from an EMBL/GenBank/DDBJ whole genome shotgun (WGS) entry which is preliminary data.</text>
</comment>
<dbReference type="Proteomes" id="UP001222325">
    <property type="component" value="Unassembled WGS sequence"/>
</dbReference>
<feature type="transmembrane region" description="Helical" evidence="8">
    <location>
        <begin position="311"/>
        <end position="332"/>
    </location>
</feature>
<dbReference type="AlphaFoldDB" id="A0AAD6XRI4"/>
<feature type="transmembrane region" description="Helical" evidence="8">
    <location>
        <begin position="173"/>
        <end position="193"/>
    </location>
</feature>
<keyword evidence="4 8" id="KW-1133">Transmembrane helix</keyword>
<evidence type="ECO:0000313" key="9">
    <source>
        <dbReference type="EMBL" id="KAJ7082635.1"/>
    </source>
</evidence>
<feature type="transmembrane region" description="Helical" evidence="8">
    <location>
        <begin position="275"/>
        <end position="299"/>
    </location>
</feature>
<dbReference type="InterPro" id="IPR036259">
    <property type="entry name" value="MFS_trans_sf"/>
</dbReference>
<name>A0AAD6XRI4_9AGAR</name>
<proteinExistence type="inferred from homology"/>
<evidence type="ECO:0000256" key="3">
    <source>
        <dbReference type="ARBA" id="ARBA00022692"/>
    </source>
</evidence>
<keyword evidence="3 8" id="KW-0812">Transmembrane</keyword>
<dbReference type="Gene3D" id="1.20.1250.20">
    <property type="entry name" value="MFS general substrate transporter like domains"/>
    <property type="match status" value="2"/>
</dbReference>
<evidence type="ECO:0000256" key="2">
    <source>
        <dbReference type="ARBA" id="ARBA00022448"/>
    </source>
</evidence>
<feature type="transmembrane region" description="Helical" evidence="8">
    <location>
        <begin position="339"/>
        <end position="358"/>
    </location>
</feature>
<evidence type="ECO:0000256" key="4">
    <source>
        <dbReference type="ARBA" id="ARBA00022989"/>
    </source>
</evidence>
<organism evidence="9 10">
    <name type="scientific">Mycena belliarum</name>
    <dbReference type="NCBI Taxonomy" id="1033014"/>
    <lineage>
        <taxon>Eukaryota</taxon>
        <taxon>Fungi</taxon>
        <taxon>Dikarya</taxon>
        <taxon>Basidiomycota</taxon>
        <taxon>Agaricomycotina</taxon>
        <taxon>Agaricomycetes</taxon>
        <taxon>Agaricomycetidae</taxon>
        <taxon>Agaricales</taxon>
        <taxon>Marasmiineae</taxon>
        <taxon>Mycenaceae</taxon>
        <taxon>Mycena</taxon>
    </lineage>
</organism>
<feature type="transmembrane region" description="Helical" evidence="8">
    <location>
        <begin position="399"/>
        <end position="418"/>
    </location>
</feature>
<feature type="transmembrane region" description="Helical" evidence="8">
    <location>
        <begin position="111"/>
        <end position="129"/>
    </location>
</feature>
<evidence type="ECO:0000256" key="6">
    <source>
        <dbReference type="ARBA" id="ARBA00037968"/>
    </source>
</evidence>
<dbReference type="PANTHER" id="PTHR43791">
    <property type="entry name" value="PERMEASE-RELATED"/>
    <property type="match status" value="1"/>
</dbReference>
<keyword evidence="10" id="KW-1185">Reference proteome</keyword>
<dbReference type="PANTHER" id="PTHR43791:SF16">
    <property type="entry name" value="TRANSPORTER, PUTATIVE (AFU_ORTHOLOGUE AFUA_3G01840)-RELATED"/>
    <property type="match status" value="1"/>
</dbReference>
<evidence type="ECO:0000313" key="10">
    <source>
        <dbReference type="Proteomes" id="UP001222325"/>
    </source>
</evidence>
<feature type="transmembrane region" description="Helical" evidence="8">
    <location>
        <begin position="141"/>
        <end position="161"/>
    </location>
</feature>
<dbReference type="Pfam" id="PF07690">
    <property type="entry name" value="MFS_1"/>
    <property type="match status" value="1"/>
</dbReference>
<reference evidence="9" key="1">
    <citation type="submission" date="2023-03" db="EMBL/GenBank/DDBJ databases">
        <title>Massive genome expansion in bonnet fungi (Mycena s.s.) driven by repeated elements and novel gene families across ecological guilds.</title>
        <authorList>
            <consortium name="Lawrence Berkeley National Laboratory"/>
            <person name="Harder C.B."/>
            <person name="Miyauchi S."/>
            <person name="Viragh M."/>
            <person name="Kuo A."/>
            <person name="Thoen E."/>
            <person name="Andreopoulos B."/>
            <person name="Lu D."/>
            <person name="Skrede I."/>
            <person name="Drula E."/>
            <person name="Henrissat B."/>
            <person name="Morin E."/>
            <person name="Kohler A."/>
            <person name="Barry K."/>
            <person name="LaButti K."/>
            <person name="Morin E."/>
            <person name="Salamov A."/>
            <person name="Lipzen A."/>
            <person name="Mereny Z."/>
            <person name="Hegedus B."/>
            <person name="Baldrian P."/>
            <person name="Stursova M."/>
            <person name="Weitz H."/>
            <person name="Taylor A."/>
            <person name="Grigoriev I.V."/>
            <person name="Nagy L.G."/>
            <person name="Martin F."/>
            <person name="Kauserud H."/>
        </authorList>
    </citation>
    <scope>NUCLEOTIDE SEQUENCE</scope>
    <source>
        <strain evidence="9">CBHHK173m</strain>
    </source>
</reference>
<dbReference type="GO" id="GO:0016020">
    <property type="term" value="C:membrane"/>
    <property type="evidence" value="ECO:0007669"/>
    <property type="project" value="UniProtKB-SubCell"/>
</dbReference>
<keyword evidence="2" id="KW-0813">Transport</keyword>
<evidence type="ECO:0000256" key="7">
    <source>
        <dbReference type="SAM" id="MobiDB-lite"/>
    </source>
</evidence>
<protein>
    <submittedName>
        <fullName evidence="9">Major facilitator superfamily domain-containing protein</fullName>
    </submittedName>
</protein>
<feature type="transmembrane region" description="Helical" evidence="8">
    <location>
        <begin position="370"/>
        <end position="387"/>
    </location>
</feature>
<feature type="transmembrane region" description="Helical" evidence="8">
    <location>
        <begin position="85"/>
        <end position="104"/>
    </location>
</feature>
<feature type="transmembrane region" description="Helical" evidence="8">
    <location>
        <begin position="205"/>
        <end position="225"/>
    </location>
</feature>
<accession>A0AAD6XRI4</accession>
<dbReference type="FunFam" id="1.20.1250.20:FF:000064">
    <property type="entry name" value="MFS allantoate transporter"/>
    <property type="match status" value="1"/>
</dbReference>
<gene>
    <name evidence="9" type="ORF">B0H15DRAFT_435771</name>
</gene>
<feature type="region of interest" description="Disordered" evidence="7">
    <location>
        <begin position="1"/>
        <end position="31"/>
    </location>
</feature>
<feature type="transmembrane region" description="Helical" evidence="8">
    <location>
        <begin position="43"/>
        <end position="65"/>
    </location>
</feature>
<sequence length="524" mass="58004">MSSGLEQAHPKPSAQHIEQVPEEEERVEVTEEDNRRILRKTDIYVLSILAWVYWLQILDKSVLGYAATFGLKTDAHLLNNQYSTIGSLNAIAQLAWMPFSSYLIVRVPPRILMSVIVSCWGAALCGMAASTSYPGLAACRFLLGLFEAACLPLFAVLTSVWYRRAEQPLRICVWYGTNGLGTIMASAFAYGFGNIKSPKIHVYQMIFLFCGLMTVCTGPFVYWRLSNSISEARFLSAEDRKKAVERVRSNNTGTDPTNKFKWGQALEAALDLKTWLFFAMALCVNFGASVTLTFGPLILKGIGFDKFRTSLLNMPFGAFQIIVIFFASYGAYWFKVKSLIMASLVLPVLGGLIVLYVLPRPNEGGLLAGYYLLAFLYGTNPLIVSWISANTAGSTKKSVVLVGFNAASACGNIIGPLLFRDEDAPLYKHGLLACIGIFSALVASIALQIFNFFVLNRMKRAERVRNGKPADFHDASMDKRFRQHVTPTTTDVDKLAASTMGVVLGDNALLDLTDRENDEFVYVY</sequence>
<feature type="transmembrane region" description="Helical" evidence="8">
    <location>
        <begin position="430"/>
        <end position="455"/>
    </location>
</feature>
<evidence type="ECO:0000256" key="1">
    <source>
        <dbReference type="ARBA" id="ARBA00004141"/>
    </source>
</evidence>
<evidence type="ECO:0000256" key="8">
    <source>
        <dbReference type="SAM" id="Phobius"/>
    </source>
</evidence>
<comment type="similarity">
    <text evidence="6">Belongs to the major facilitator superfamily. Allantoate permease family.</text>
</comment>
<dbReference type="EMBL" id="JARJCN010000044">
    <property type="protein sequence ID" value="KAJ7082635.1"/>
    <property type="molecule type" value="Genomic_DNA"/>
</dbReference>
<keyword evidence="5 8" id="KW-0472">Membrane</keyword>